<dbReference type="STRING" id="112413.SAMN05421854_11355"/>
<evidence type="ECO:0000259" key="1">
    <source>
        <dbReference type="Pfam" id="PF19809"/>
    </source>
</evidence>
<dbReference type="RefSeq" id="WP_232792028.1">
    <property type="nucleotide sequence ID" value="NZ_FOWC01000013.1"/>
</dbReference>
<dbReference type="InterPro" id="IPR046259">
    <property type="entry name" value="DUF6292"/>
</dbReference>
<dbReference type="Proteomes" id="UP000199137">
    <property type="component" value="Unassembled WGS sequence"/>
</dbReference>
<organism evidence="2 3">
    <name type="scientific">Amycolatopsis rubida</name>
    <dbReference type="NCBI Taxonomy" id="112413"/>
    <lineage>
        <taxon>Bacteria</taxon>
        <taxon>Bacillati</taxon>
        <taxon>Actinomycetota</taxon>
        <taxon>Actinomycetes</taxon>
        <taxon>Pseudonocardiales</taxon>
        <taxon>Pseudonocardiaceae</taxon>
        <taxon>Amycolatopsis</taxon>
    </lineage>
</organism>
<dbReference type="Pfam" id="PF19809">
    <property type="entry name" value="DUF6292"/>
    <property type="match status" value="1"/>
</dbReference>
<evidence type="ECO:0000313" key="2">
    <source>
        <dbReference type="EMBL" id="SFQ48128.1"/>
    </source>
</evidence>
<protein>
    <recommendedName>
        <fullName evidence="1">DUF6292 domain-containing protein</fullName>
    </recommendedName>
</protein>
<name>A0A1I5YV37_9PSEU</name>
<feature type="domain" description="DUF6292" evidence="1">
    <location>
        <begin position="28"/>
        <end position="114"/>
    </location>
</feature>
<accession>A0A1I5YV37</accession>
<reference evidence="3" key="1">
    <citation type="submission" date="2016-10" db="EMBL/GenBank/DDBJ databases">
        <authorList>
            <person name="Varghese N."/>
            <person name="Submissions S."/>
        </authorList>
    </citation>
    <scope>NUCLEOTIDE SEQUENCE [LARGE SCALE GENOMIC DNA]</scope>
    <source>
        <strain evidence="3">DSM 44637</strain>
    </source>
</reference>
<dbReference type="AlphaFoldDB" id="A0A1I5YV37"/>
<proteinExistence type="predicted"/>
<evidence type="ECO:0000313" key="3">
    <source>
        <dbReference type="Proteomes" id="UP000199137"/>
    </source>
</evidence>
<gene>
    <name evidence="2" type="ORF">SAMN05421854_11355</name>
</gene>
<dbReference type="EMBL" id="FOWC01000013">
    <property type="protein sequence ID" value="SFQ48128.1"/>
    <property type="molecule type" value="Genomic_DNA"/>
</dbReference>
<sequence length="148" mass="15639">MLLSGPERPMSLPTADDPQLLRQALAAYVREVAAAVGVSVECTSCEVTDTITAYVALSGRSPRYPGRDLMLLWTMRQGWSVAVETTPAESPQPVAQLGGDVTPAPERVRRFVAEVVSSAGTAGNPGPVLAVSGHGDLRTRLENRVRGA</sequence>